<accession>A0A7M2T956</accession>
<dbReference type="GO" id="GO:0015421">
    <property type="term" value="F:ABC-type oligopeptide transporter activity"/>
    <property type="evidence" value="ECO:0007669"/>
    <property type="project" value="TreeGrafter"/>
</dbReference>
<dbReference type="InterPro" id="IPR039421">
    <property type="entry name" value="Type_1_exporter"/>
</dbReference>
<keyword evidence="1" id="KW-0547">Nucleotide-binding</keyword>
<gene>
    <name evidence="1" type="ORF">IPT68_33525</name>
</gene>
<name>A0A7M2T956_STRCW</name>
<dbReference type="InterPro" id="IPR027417">
    <property type="entry name" value="P-loop_NTPase"/>
</dbReference>
<dbReference type="EMBL" id="CP063374">
    <property type="protein sequence ID" value="QOV44475.1"/>
    <property type="molecule type" value="Genomic_DNA"/>
</dbReference>
<dbReference type="PANTHER" id="PTHR43394:SF1">
    <property type="entry name" value="ATP-BINDING CASSETTE SUB-FAMILY B MEMBER 10, MITOCHONDRIAL"/>
    <property type="match status" value="1"/>
</dbReference>
<dbReference type="Proteomes" id="UP000594008">
    <property type="component" value="Chromosome"/>
</dbReference>
<dbReference type="KEGG" id="schf:IPT68_33525"/>
<protein>
    <submittedName>
        <fullName evidence="1">ABC transporter ATP-binding protein</fullName>
    </submittedName>
</protein>
<sequence length="76" mass="8432">MTRLIPVTRAHGLEGKALHRMDGTLRRLLRAHRLSTVRGADRIVVMADGRIQEVGRHEELLRRGGAYAALHSGQVA</sequence>
<keyword evidence="1" id="KW-0067">ATP-binding</keyword>
<keyword evidence="2" id="KW-1185">Reference proteome</keyword>
<dbReference type="Gene3D" id="3.40.50.300">
    <property type="entry name" value="P-loop containing nucleotide triphosphate hydrolases"/>
    <property type="match status" value="1"/>
</dbReference>
<dbReference type="AlphaFoldDB" id="A0A7M2T956"/>
<dbReference type="SUPFAM" id="SSF52540">
    <property type="entry name" value="P-loop containing nucleoside triphosphate hydrolases"/>
    <property type="match status" value="1"/>
</dbReference>
<proteinExistence type="predicted"/>
<reference evidence="1 2" key="1">
    <citation type="submission" date="2020-10" db="EMBL/GenBank/DDBJ databases">
        <title>Streptomyces chromofuscus complate genome analysis.</title>
        <authorList>
            <person name="Anwar N."/>
        </authorList>
    </citation>
    <scope>NUCLEOTIDE SEQUENCE [LARGE SCALE GENOMIC DNA]</scope>
    <source>
        <strain evidence="1 2">DSM 40273</strain>
    </source>
</reference>
<evidence type="ECO:0000313" key="2">
    <source>
        <dbReference type="Proteomes" id="UP000594008"/>
    </source>
</evidence>
<dbReference type="PANTHER" id="PTHR43394">
    <property type="entry name" value="ATP-DEPENDENT PERMEASE MDL1, MITOCHONDRIAL"/>
    <property type="match status" value="1"/>
</dbReference>
<evidence type="ECO:0000313" key="1">
    <source>
        <dbReference type="EMBL" id="QOV44475.1"/>
    </source>
</evidence>
<dbReference type="GO" id="GO:0005524">
    <property type="term" value="F:ATP binding"/>
    <property type="evidence" value="ECO:0007669"/>
    <property type="project" value="UniProtKB-KW"/>
</dbReference>
<organism evidence="1 2">
    <name type="scientific">Streptomyces chromofuscus</name>
    <dbReference type="NCBI Taxonomy" id="42881"/>
    <lineage>
        <taxon>Bacteria</taxon>
        <taxon>Bacillati</taxon>
        <taxon>Actinomycetota</taxon>
        <taxon>Actinomycetes</taxon>
        <taxon>Kitasatosporales</taxon>
        <taxon>Streptomycetaceae</taxon>
        <taxon>Streptomyces</taxon>
    </lineage>
</organism>